<gene>
    <name evidence="1" type="ORF">RESH_02224</name>
</gene>
<name>M5SHP2_9BACT</name>
<organism evidence="1 2">
    <name type="scientific">Rhodopirellula europaea SH398</name>
    <dbReference type="NCBI Taxonomy" id="1263868"/>
    <lineage>
        <taxon>Bacteria</taxon>
        <taxon>Pseudomonadati</taxon>
        <taxon>Planctomycetota</taxon>
        <taxon>Planctomycetia</taxon>
        <taxon>Pirellulales</taxon>
        <taxon>Pirellulaceae</taxon>
        <taxon>Rhodopirellula</taxon>
    </lineage>
</organism>
<protein>
    <submittedName>
        <fullName evidence="1">Uncharacterized protein</fullName>
    </submittedName>
</protein>
<accession>M5SHP2</accession>
<evidence type="ECO:0000313" key="1">
    <source>
        <dbReference type="EMBL" id="EMI27217.1"/>
    </source>
</evidence>
<evidence type="ECO:0000313" key="2">
    <source>
        <dbReference type="Proteomes" id="UP000011996"/>
    </source>
</evidence>
<dbReference type="AlphaFoldDB" id="M5SHP2"/>
<dbReference type="Proteomes" id="UP000011996">
    <property type="component" value="Unassembled WGS sequence"/>
</dbReference>
<dbReference type="EMBL" id="ANOF01000071">
    <property type="protein sequence ID" value="EMI27217.1"/>
    <property type="molecule type" value="Genomic_DNA"/>
</dbReference>
<dbReference type="PATRIC" id="fig|1263868.3.peg.2411"/>
<reference evidence="1 2" key="1">
    <citation type="journal article" date="2013" name="Mar. Genomics">
        <title>Expression of sulfatases in Rhodopirellula baltica and the diversity of sulfatases in the genus Rhodopirellula.</title>
        <authorList>
            <person name="Wegner C.E."/>
            <person name="Richter-Heitmann T."/>
            <person name="Klindworth A."/>
            <person name="Klockow C."/>
            <person name="Richter M."/>
            <person name="Achstetter T."/>
            <person name="Glockner F.O."/>
            <person name="Harder J."/>
        </authorList>
    </citation>
    <scope>NUCLEOTIDE SEQUENCE [LARGE SCALE GENOMIC DNA]</scope>
    <source>
        <strain evidence="1 2">SH398</strain>
    </source>
</reference>
<comment type="caution">
    <text evidence="1">The sequence shown here is derived from an EMBL/GenBank/DDBJ whole genome shotgun (WGS) entry which is preliminary data.</text>
</comment>
<proteinExistence type="predicted"/>
<sequence length="45" mass="4969">MSSLGKKLVRIFEVDKLLQQLEGTVKLLVVFLASLGIVHAKMAPF</sequence>